<dbReference type="CDD" id="cd06261">
    <property type="entry name" value="TM_PBP2"/>
    <property type="match status" value="1"/>
</dbReference>
<proteinExistence type="inferred from homology"/>
<dbReference type="InterPro" id="IPR035906">
    <property type="entry name" value="MetI-like_sf"/>
</dbReference>
<evidence type="ECO:0000313" key="11">
    <source>
        <dbReference type="Proteomes" id="UP000054422"/>
    </source>
</evidence>
<evidence type="ECO:0000313" key="10">
    <source>
        <dbReference type="EMBL" id="KGP62199.1"/>
    </source>
</evidence>
<organism evidence="10 11">
    <name type="scientific">Legionella norrlandica</name>
    <dbReference type="NCBI Taxonomy" id="1498499"/>
    <lineage>
        <taxon>Bacteria</taxon>
        <taxon>Pseudomonadati</taxon>
        <taxon>Pseudomonadota</taxon>
        <taxon>Gammaproteobacteria</taxon>
        <taxon>Legionellales</taxon>
        <taxon>Legionellaceae</taxon>
        <taxon>Legionella</taxon>
    </lineage>
</organism>
<feature type="transmembrane region" description="Helical" evidence="8">
    <location>
        <begin position="200"/>
        <end position="221"/>
    </location>
</feature>
<feature type="transmembrane region" description="Helical" evidence="8">
    <location>
        <begin position="175"/>
        <end position="194"/>
    </location>
</feature>
<feature type="transmembrane region" description="Helical" evidence="8">
    <location>
        <begin position="7"/>
        <end position="29"/>
    </location>
</feature>
<keyword evidence="11" id="KW-1185">Reference proteome</keyword>
<reference evidence="10 11" key="1">
    <citation type="submission" date="2014-05" db="EMBL/GenBank/DDBJ databases">
        <authorList>
            <person name="Rizzardi K."/>
            <person name="Winiecka-Krusnell J."/>
            <person name="Ramliden M."/>
            <person name="Alm E."/>
            <person name="Andersson S."/>
            <person name="Byfors S."/>
        </authorList>
    </citation>
    <scope>NUCLEOTIDE SEQUENCE [LARGE SCALE GENOMIC DNA]</scope>
    <source>
        <strain evidence="10 11">LEGN</strain>
    </source>
</reference>
<comment type="similarity">
    <text evidence="2">Belongs to the binding-protein-dependent transport system permease family. CysTW subfamily.</text>
</comment>
<accession>A0A0A2SRW4</accession>
<keyword evidence="4" id="KW-1003">Cell membrane</keyword>
<dbReference type="OrthoDB" id="9782004at2"/>
<dbReference type="SUPFAM" id="SSF161098">
    <property type="entry name" value="MetI-like"/>
    <property type="match status" value="1"/>
</dbReference>
<evidence type="ECO:0000256" key="4">
    <source>
        <dbReference type="ARBA" id="ARBA00022475"/>
    </source>
</evidence>
<dbReference type="GO" id="GO:0005886">
    <property type="term" value="C:plasma membrane"/>
    <property type="evidence" value="ECO:0007669"/>
    <property type="project" value="UniProtKB-SubCell"/>
</dbReference>
<dbReference type="STRING" id="1498499.EP47_13880"/>
<dbReference type="InterPro" id="IPR051789">
    <property type="entry name" value="Bact_Polyamine_Transport"/>
</dbReference>
<dbReference type="Gene3D" id="1.10.3720.10">
    <property type="entry name" value="MetI-like"/>
    <property type="match status" value="1"/>
</dbReference>
<comment type="subcellular location">
    <subcellularLocation>
        <location evidence="1 8">Cell membrane</location>
        <topology evidence="1 8">Multi-pass membrane protein</topology>
    </subcellularLocation>
</comment>
<dbReference type="GO" id="GO:0055085">
    <property type="term" value="P:transmembrane transport"/>
    <property type="evidence" value="ECO:0007669"/>
    <property type="project" value="InterPro"/>
</dbReference>
<dbReference type="AlphaFoldDB" id="A0A0A2SRW4"/>
<sequence>MKTLTQRLFLFLVYALLYIPIVVLVLYSINNAKFSLQWHGFSLRWYQELFHDHDLWSAFFNSVILGLGASLIATTMGLLASINLFLFRTRHRLILYTLLLLLVIIPDLVLGVALLIFFNVTKVPLGFLSLLIAHITFSIPFVILTINSRINTLNPNIYFGALDLGASRYIALTKILLPLLWPAVLSAFLLSFTLSFDDVIISYFVAGPDFTILPLTIYSLVRAGVTPELNALCSITFGLSMLLVIISHRLSGKLV</sequence>
<feature type="transmembrane region" description="Helical" evidence="8">
    <location>
        <begin position="124"/>
        <end position="146"/>
    </location>
</feature>
<keyword evidence="7 8" id="KW-0472">Membrane</keyword>
<dbReference type="EMBL" id="JNCF01000095">
    <property type="protein sequence ID" value="KGP62199.1"/>
    <property type="molecule type" value="Genomic_DNA"/>
</dbReference>
<dbReference type="PROSITE" id="PS50928">
    <property type="entry name" value="ABC_TM1"/>
    <property type="match status" value="1"/>
</dbReference>
<name>A0A0A2SRW4_9GAMM</name>
<dbReference type="PANTHER" id="PTHR43848:SF2">
    <property type="entry name" value="PUTRESCINE TRANSPORT SYSTEM PERMEASE PROTEIN POTI"/>
    <property type="match status" value="1"/>
</dbReference>
<evidence type="ECO:0000256" key="3">
    <source>
        <dbReference type="ARBA" id="ARBA00022448"/>
    </source>
</evidence>
<feature type="transmembrane region" description="Helical" evidence="8">
    <location>
        <begin position="228"/>
        <end position="246"/>
    </location>
</feature>
<protein>
    <submittedName>
        <fullName evidence="10">Spermidine/putrescine ABC transporter permease</fullName>
    </submittedName>
</protein>
<feature type="transmembrane region" description="Helical" evidence="8">
    <location>
        <begin position="59"/>
        <end position="86"/>
    </location>
</feature>
<feature type="domain" description="ABC transmembrane type-1" evidence="9">
    <location>
        <begin position="59"/>
        <end position="247"/>
    </location>
</feature>
<dbReference type="PANTHER" id="PTHR43848">
    <property type="entry name" value="PUTRESCINE TRANSPORT SYSTEM PERMEASE PROTEIN POTI"/>
    <property type="match status" value="1"/>
</dbReference>
<dbReference type="Proteomes" id="UP000054422">
    <property type="component" value="Unassembled WGS sequence"/>
</dbReference>
<evidence type="ECO:0000256" key="5">
    <source>
        <dbReference type="ARBA" id="ARBA00022692"/>
    </source>
</evidence>
<dbReference type="RefSeq" id="WP_035891557.1">
    <property type="nucleotide sequence ID" value="NZ_JNCF01000095.1"/>
</dbReference>
<evidence type="ECO:0000256" key="8">
    <source>
        <dbReference type="RuleBase" id="RU363032"/>
    </source>
</evidence>
<evidence type="ECO:0000256" key="6">
    <source>
        <dbReference type="ARBA" id="ARBA00022989"/>
    </source>
</evidence>
<keyword evidence="5 8" id="KW-0812">Transmembrane</keyword>
<dbReference type="Pfam" id="PF00528">
    <property type="entry name" value="BPD_transp_1"/>
    <property type="match status" value="1"/>
</dbReference>
<dbReference type="InterPro" id="IPR000515">
    <property type="entry name" value="MetI-like"/>
</dbReference>
<keyword evidence="3 8" id="KW-0813">Transport</keyword>
<evidence type="ECO:0000256" key="2">
    <source>
        <dbReference type="ARBA" id="ARBA00007069"/>
    </source>
</evidence>
<feature type="transmembrane region" description="Helical" evidence="8">
    <location>
        <begin position="93"/>
        <end position="118"/>
    </location>
</feature>
<gene>
    <name evidence="10" type="primary">potC</name>
    <name evidence="10" type="ORF">EP47_13880</name>
</gene>
<evidence type="ECO:0000259" key="9">
    <source>
        <dbReference type="PROSITE" id="PS50928"/>
    </source>
</evidence>
<evidence type="ECO:0000256" key="7">
    <source>
        <dbReference type="ARBA" id="ARBA00023136"/>
    </source>
</evidence>
<keyword evidence="6 8" id="KW-1133">Transmembrane helix</keyword>
<comment type="caution">
    <text evidence="10">The sequence shown here is derived from an EMBL/GenBank/DDBJ whole genome shotgun (WGS) entry which is preliminary data.</text>
</comment>
<evidence type="ECO:0000256" key="1">
    <source>
        <dbReference type="ARBA" id="ARBA00004651"/>
    </source>
</evidence>